<comment type="subcellular location">
    <subcellularLocation>
        <location evidence="1">Cell membrane</location>
        <topology evidence="1">Multi-pass membrane protein</topology>
    </subcellularLocation>
</comment>
<feature type="domain" description="HAMP" evidence="13">
    <location>
        <begin position="356"/>
        <end position="409"/>
    </location>
</feature>
<evidence type="ECO:0000256" key="6">
    <source>
        <dbReference type="ARBA" id="ARBA00023136"/>
    </source>
</evidence>
<keyword evidence="4 10" id="KW-0812">Transmembrane</keyword>
<dbReference type="SUPFAM" id="SSF158472">
    <property type="entry name" value="HAMP domain-like"/>
    <property type="match status" value="1"/>
</dbReference>
<accession>A0A6N8SGQ0</accession>
<protein>
    <submittedName>
        <fullName evidence="14">HAMP domain-containing protein</fullName>
    </submittedName>
</protein>
<dbReference type="SUPFAM" id="SSF58104">
    <property type="entry name" value="Methyl-accepting chemotaxis protein (MCP) signaling domain"/>
    <property type="match status" value="1"/>
</dbReference>
<evidence type="ECO:0000256" key="9">
    <source>
        <dbReference type="SAM" id="MobiDB-lite"/>
    </source>
</evidence>
<feature type="domain" description="Methyl-accepting transducer" evidence="12">
    <location>
        <begin position="494"/>
        <end position="723"/>
    </location>
</feature>
<keyword evidence="2" id="KW-1003">Cell membrane</keyword>
<feature type="domain" description="HAMP" evidence="13">
    <location>
        <begin position="437"/>
        <end position="489"/>
    </location>
</feature>
<dbReference type="InterPro" id="IPR033479">
    <property type="entry name" value="dCache_1"/>
</dbReference>
<dbReference type="RefSeq" id="WP_160861710.1">
    <property type="nucleotide sequence ID" value="NZ_WUMK01000009.1"/>
</dbReference>
<feature type="signal peptide" evidence="11">
    <location>
        <begin position="1"/>
        <end position="24"/>
    </location>
</feature>
<comment type="similarity">
    <text evidence="7">Belongs to the methyl-accepting chemotaxis (MCP) protein family.</text>
</comment>
<keyword evidence="15" id="KW-1185">Reference proteome</keyword>
<dbReference type="Pfam" id="PF02743">
    <property type="entry name" value="dCache_1"/>
    <property type="match status" value="1"/>
</dbReference>
<keyword evidence="3" id="KW-0145">Chemotaxis</keyword>
<evidence type="ECO:0000256" key="7">
    <source>
        <dbReference type="ARBA" id="ARBA00029447"/>
    </source>
</evidence>
<keyword evidence="5 10" id="KW-1133">Transmembrane helix</keyword>
<evidence type="ECO:0000313" key="14">
    <source>
        <dbReference type="EMBL" id="MXN48225.1"/>
    </source>
</evidence>
<feature type="transmembrane region" description="Helical" evidence="10">
    <location>
        <begin position="334"/>
        <end position="354"/>
    </location>
</feature>
<dbReference type="Proteomes" id="UP000435802">
    <property type="component" value="Unassembled WGS sequence"/>
</dbReference>
<dbReference type="PROSITE" id="PS50885">
    <property type="entry name" value="HAMP"/>
    <property type="match status" value="2"/>
</dbReference>
<evidence type="ECO:0000259" key="12">
    <source>
        <dbReference type="PROSITE" id="PS50111"/>
    </source>
</evidence>
<dbReference type="InterPro" id="IPR004089">
    <property type="entry name" value="MCPsignal_dom"/>
</dbReference>
<evidence type="ECO:0000313" key="15">
    <source>
        <dbReference type="Proteomes" id="UP000435802"/>
    </source>
</evidence>
<evidence type="ECO:0000256" key="5">
    <source>
        <dbReference type="ARBA" id="ARBA00022989"/>
    </source>
</evidence>
<feature type="chain" id="PRO_5026678504" evidence="11">
    <location>
        <begin position="25"/>
        <end position="749"/>
    </location>
</feature>
<keyword evidence="8" id="KW-0807">Transducer</keyword>
<evidence type="ECO:0000256" key="10">
    <source>
        <dbReference type="SAM" id="Phobius"/>
    </source>
</evidence>
<keyword evidence="11" id="KW-0732">Signal</keyword>
<dbReference type="PROSITE" id="PS50111">
    <property type="entry name" value="CHEMOTAXIS_TRANSDUC_2"/>
    <property type="match status" value="1"/>
</dbReference>
<proteinExistence type="inferred from homology"/>
<dbReference type="SMART" id="SM00283">
    <property type="entry name" value="MA"/>
    <property type="match status" value="1"/>
</dbReference>
<dbReference type="InterPro" id="IPR051310">
    <property type="entry name" value="MCP_chemotaxis"/>
</dbReference>
<dbReference type="InterPro" id="IPR003660">
    <property type="entry name" value="HAMP_dom"/>
</dbReference>
<dbReference type="GO" id="GO:0005886">
    <property type="term" value="C:plasma membrane"/>
    <property type="evidence" value="ECO:0007669"/>
    <property type="project" value="UniProtKB-SubCell"/>
</dbReference>
<dbReference type="GO" id="GO:0006935">
    <property type="term" value="P:chemotaxis"/>
    <property type="evidence" value="ECO:0007669"/>
    <property type="project" value="UniProtKB-KW"/>
</dbReference>
<dbReference type="CDD" id="cd11386">
    <property type="entry name" value="MCP_signal"/>
    <property type="match status" value="1"/>
</dbReference>
<feature type="region of interest" description="Disordered" evidence="9">
    <location>
        <begin position="411"/>
        <end position="436"/>
    </location>
</feature>
<evidence type="ECO:0000259" key="13">
    <source>
        <dbReference type="PROSITE" id="PS50885"/>
    </source>
</evidence>
<feature type="compositionally biased region" description="Basic and acidic residues" evidence="9">
    <location>
        <begin position="411"/>
        <end position="432"/>
    </location>
</feature>
<dbReference type="Gene3D" id="1.10.287.950">
    <property type="entry name" value="Methyl-accepting chemotaxis protein"/>
    <property type="match status" value="1"/>
</dbReference>
<keyword evidence="6 10" id="KW-0472">Membrane</keyword>
<gene>
    <name evidence="14" type="ORF">GR138_23725</name>
</gene>
<dbReference type="Pfam" id="PF00015">
    <property type="entry name" value="MCPsignal"/>
    <property type="match status" value="1"/>
</dbReference>
<dbReference type="AlphaFoldDB" id="A0A6N8SGQ0"/>
<organism evidence="14 15">
    <name type="scientific">Shinella kummerowiae</name>
    <dbReference type="NCBI Taxonomy" id="417745"/>
    <lineage>
        <taxon>Bacteria</taxon>
        <taxon>Pseudomonadati</taxon>
        <taxon>Pseudomonadota</taxon>
        <taxon>Alphaproteobacteria</taxon>
        <taxon>Hyphomicrobiales</taxon>
        <taxon>Rhizobiaceae</taxon>
        <taxon>Shinella</taxon>
    </lineage>
</organism>
<dbReference type="EMBL" id="WUMK01000009">
    <property type="protein sequence ID" value="MXN48225.1"/>
    <property type="molecule type" value="Genomic_DNA"/>
</dbReference>
<name>A0A6N8SGQ0_9HYPH</name>
<evidence type="ECO:0000256" key="4">
    <source>
        <dbReference type="ARBA" id="ARBA00022692"/>
    </source>
</evidence>
<evidence type="ECO:0000256" key="3">
    <source>
        <dbReference type="ARBA" id="ARBA00022500"/>
    </source>
</evidence>
<sequence>MRISRKLPLAAAVLTLLSIGAASAVSLIVSADTVTEQVMQKLEATADGRRNEARTYLEGMKLDLLSLSTAMPTTQAFYGFAGAWGALGKEPAKELHARYITNNPNPPESRFLLDTAKKDNFDRAHKQYHVTFRKHLESQGYADLYMIDPKGNVLYSVAKAEDFGTNLLDGSYKDSGLTTAFKEALALKEPGGIVFSDFSAYAALDGAPAAFVAAPITMNGRTLGIMALRVPNAKIDAIFGNNKGLGDTGETVLVRADGTVLTDSARTPEPDALKTRLDITGLPVGSETHGTIVDAAGADLYAAASPLSFGGTDWSVIAKITKAEATAGLMRGTLIVLGLTAAIIGLAILAATIFSRALTRPIHQLVKAMTELAAGNTEIALPKENRADEIGDMVRSVAVFRAAALDKDALERSSAESRDSTAREQRAQEEAKAAQQRQVQQAVETLGAALERLSAGDLSTVIDHEFSDGLDELRMDFNTSVRRLAETIAAVSSNARSIDGKVAHVDAAARDMAERTESQVAALERTTEAVGQMMEAIRSSTARAGEASRMATEAKSSTDLSSTVVSDAVSAMERIEGASREISNIINVIDQIAFQTNLLALNAGVEAARAGDAGKGFAVVAQEVRELAQRSANAAKDIKALITKSGVEVAKGVDLVQQTGSALSGIAEQVTRINDHIHSIAAAANQQSSSLGDISRSMNAMEQVTAQNRQAVSQTAAGMSGLAGDTRSLAAIVERFNVPKDVAQDRAAA</sequence>
<comment type="caution">
    <text evidence="14">The sequence shown here is derived from an EMBL/GenBank/DDBJ whole genome shotgun (WGS) entry which is preliminary data.</text>
</comment>
<dbReference type="CDD" id="cd06225">
    <property type="entry name" value="HAMP"/>
    <property type="match status" value="1"/>
</dbReference>
<reference evidence="14 15" key="1">
    <citation type="submission" date="2019-12" db="EMBL/GenBank/DDBJ databases">
        <title>Shinella kummerowiae sp. nov., a symbiotic bacterium isolated from root nodules of the herbal legume Kummerowia stipulacea.</title>
        <authorList>
            <person name="Gao J."/>
        </authorList>
    </citation>
    <scope>NUCLEOTIDE SEQUENCE [LARGE SCALE GENOMIC DNA]</scope>
    <source>
        <strain evidence="14 15">CCBAU 25048</strain>
    </source>
</reference>
<dbReference type="PANTHER" id="PTHR43531:SF11">
    <property type="entry name" value="METHYL-ACCEPTING CHEMOTAXIS PROTEIN 3"/>
    <property type="match status" value="1"/>
</dbReference>
<dbReference type="PANTHER" id="PTHR43531">
    <property type="entry name" value="PROTEIN ICFG"/>
    <property type="match status" value="1"/>
</dbReference>
<dbReference type="Pfam" id="PF00672">
    <property type="entry name" value="HAMP"/>
    <property type="match status" value="1"/>
</dbReference>
<dbReference type="GO" id="GO:0007165">
    <property type="term" value="P:signal transduction"/>
    <property type="evidence" value="ECO:0007669"/>
    <property type="project" value="UniProtKB-KW"/>
</dbReference>
<dbReference type="OrthoDB" id="7293398at2"/>
<dbReference type="Gene3D" id="6.10.340.10">
    <property type="match status" value="1"/>
</dbReference>
<evidence type="ECO:0000256" key="8">
    <source>
        <dbReference type="PROSITE-ProRule" id="PRU00284"/>
    </source>
</evidence>
<evidence type="ECO:0000256" key="1">
    <source>
        <dbReference type="ARBA" id="ARBA00004651"/>
    </source>
</evidence>
<evidence type="ECO:0000256" key="2">
    <source>
        <dbReference type="ARBA" id="ARBA00022475"/>
    </source>
</evidence>
<evidence type="ECO:0000256" key="11">
    <source>
        <dbReference type="SAM" id="SignalP"/>
    </source>
</evidence>
<dbReference type="SMART" id="SM00304">
    <property type="entry name" value="HAMP"/>
    <property type="match status" value="2"/>
</dbReference>